<evidence type="ECO:0000256" key="7">
    <source>
        <dbReference type="ARBA" id="ARBA00023136"/>
    </source>
</evidence>
<comment type="caution">
    <text evidence="11">The sequence shown here is derived from an EMBL/GenBank/DDBJ whole genome shotgun (WGS) entry which is preliminary data.</text>
</comment>
<keyword evidence="12" id="KW-1185">Reference proteome</keyword>
<dbReference type="Gene3D" id="1.25.40.10">
    <property type="entry name" value="Tetratricopeptide repeat domain"/>
    <property type="match status" value="1"/>
</dbReference>
<proteinExistence type="inferred from homology"/>
<dbReference type="Gene3D" id="2.40.170.20">
    <property type="entry name" value="TonB-dependent receptor, beta-barrel domain"/>
    <property type="match status" value="1"/>
</dbReference>
<keyword evidence="7" id="KW-0472">Membrane</keyword>
<protein>
    <submittedName>
        <fullName evidence="11">Uncharacterized protein</fullName>
    </submittedName>
</protein>
<feature type="repeat" description="TPR" evidence="10">
    <location>
        <begin position="162"/>
        <end position="195"/>
    </location>
</feature>
<dbReference type="OrthoDB" id="6193797at2"/>
<evidence type="ECO:0000256" key="8">
    <source>
        <dbReference type="ARBA" id="ARBA00023237"/>
    </source>
</evidence>
<dbReference type="RefSeq" id="WP_051513689.1">
    <property type="nucleotide sequence ID" value="NZ_AVFL01000040.1"/>
</dbReference>
<dbReference type="AlphaFoldDB" id="W9GRL3"/>
<evidence type="ECO:0000256" key="10">
    <source>
        <dbReference type="PROSITE-ProRule" id="PRU00339"/>
    </source>
</evidence>
<sequence>GDVAGAIARLDRAIAERAGAAGQTDNRIALVRQSLLLGVGRVDEARAGVDAMLARSPDDADALALRAVTLVARNETERALADGHRAVELAPRSAPARIALSYAQQADLQLEAARATMEEAVAAQPRDALARARLAEVLLTLGLRADAEQAARAAAELAPDLGRAQTTLGFAALVRQRPSEAQAVFDRAIRLDPADPQPRLGLGLALIRQGRLAEGRNELEIAAGLDTENALVRGYLGRAYDEERRDDRARGQYDIAQQLDPLDPTPVFLEGLRLRAANQPVEALAEIQRSIELNDNRAPFRSRLSLDEDMATRGAGLGRIYNDLGFQALALPEAATALSLDPASASAERFLSDIYMSMPRREISRSSALLRSQLLQPITIDPVQPSLTATNLHILPGAFPAEAGFNEYGALFERDQIRLNATGVIGNLGTRSDEVTLSGIVGRAAFSAGQFHYESDGYRENNDVEHDIYTLFGQAALTDTLSVQAELRSRRTDQGDLTQNFDPDNFSRRNRNTIDQDTARVGLRYSPSPEVDLLASVVASNREASLFQPTDDYIFDNKIKQSGVDTQLQGIYRGSFFNLVTGAGFSEIRQRNQTEFEGLTFDSSFSATERFVNRQANTYGYVNLMPLRDVIFTVGLSGDRFDNGVFDFHELNPKFGAQWRVNSNVRLRAAAFRNFKRLLIIDQTLEPTQIAGFDQFTDDLNQSSGWVKGIGVDANLASGGFGHLYGGAEYVRRDVDVPAVLQRDPPRLRTSERQEDEVRSYLYWSANHNWAISAEFEWQDIENFNQFSDIARLRTLTVPLQVRYFMGNGLFASLSTNLVHQQVEERLDPVFDETRDSFVTVDTALGYRLPARRGSISLEVLNIFDEDFHYQDLDAITNTTTRPRFIPARTILGRISLSF</sequence>
<gene>
    <name evidence="11" type="ORF">N825_26300</name>
</gene>
<dbReference type="InterPro" id="IPR036942">
    <property type="entry name" value="Beta-barrel_TonB_sf"/>
</dbReference>
<evidence type="ECO:0000256" key="9">
    <source>
        <dbReference type="ARBA" id="ARBA00038030"/>
    </source>
</evidence>
<comment type="similarity">
    <text evidence="9">Belongs to the Tom70 family.</text>
</comment>
<dbReference type="Proteomes" id="UP000019486">
    <property type="component" value="Unassembled WGS sequence"/>
</dbReference>
<dbReference type="GO" id="GO:0030150">
    <property type="term" value="P:protein import into mitochondrial matrix"/>
    <property type="evidence" value="ECO:0007669"/>
    <property type="project" value="TreeGrafter"/>
</dbReference>
<dbReference type="GO" id="GO:0008320">
    <property type="term" value="F:protein transmembrane transporter activity"/>
    <property type="evidence" value="ECO:0007669"/>
    <property type="project" value="TreeGrafter"/>
</dbReference>
<keyword evidence="8" id="KW-0998">Cell outer membrane</keyword>
<dbReference type="GO" id="GO:0009279">
    <property type="term" value="C:cell outer membrane"/>
    <property type="evidence" value="ECO:0007669"/>
    <property type="project" value="UniProtKB-SubCell"/>
</dbReference>
<dbReference type="EMBL" id="AVFL01000040">
    <property type="protein sequence ID" value="EWY36550.1"/>
    <property type="molecule type" value="Genomic_DNA"/>
</dbReference>
<dbReference type="STRING" id="1385369.N825_26300"/>
<keyword evidence="4" id="KW-0677">Repeat</keyword>
<dbReference type="PROSITE" id="PS50005">
    <property type="entry name" value="TPR"/>
    <property type="match status" value="1"/>
</dbReference>
<dbReference type="Pfam" id="PF13432">
    <property type="entry name" value="TPR_16"/>
    <property type="match status" value="2"/>
</dbReference>
<keyword evidence="6" id="KW-1133">Transmembrane helix</keyword>
<evidence type="ECO:0000256" key="3">
    <source>
        <dbReference type="ARBA" id="ARBA00022692"/>
    </source>
</evidence>
<evidence type="ECO:0000313" key="11">
    <source>
        <dbReference type="EMBL" id="EWY36550.1"/>
    </source>
</evidence>
<dbReference type="SUPFAM" id="SSF56935">
    <property type="entry name" value="Porins"/>
    <property type="match status" value="1"/>
</dbReference>
<dbReference type="InterPro" id="IPR019734">
    <property type="entry name" value="TPR_rpt"/>
</dbReference>
<evidence type="ECO:0000313" key="12">
    <source>
        <dbReference type="Proteomes" id="UP000019486"/>
    </source>
</evidence>
<evidence type="ECO:0000256" key="5">
    <source>
        <dbReference type="ARBA" id="ARBA00022803"/>
    </source>
</evidence>
<evidence type="ECO:0000256" key="6">
    <source>
        <dbReference type="ARBA" id="ARBA00022989"/>
    </source>
</evidence>
<keyword evidence="5 10" id="KW-0802">TPR repeat</keyword>
<feature type="non-terminal residue" evidence="11">
    <location>
        <position position="1"/>
    </location>
</feature>
<dbReference type="GO" id="GO:0030943">
    <property type="term" value="F:mitochondrion targeting sequence binding"/>
    <property type="evidence" value="ECO:0007669"/>
    <property type="project" value="TreeGrafter"/>
</dbReference>
<reference evidence="11 12" key="1">
    <citation type="submission" date="2013-08" db="EMBL/GenBank/DDBJ databases">
        <title>The genome sequence of Skermanella stibiiresistens.</title>
        <authorList>
            <person name="Zhu W."/>
            <person name="Wang G."/>
        </authorList>
    </citation>
    <scope>NUCLEOTIDE SEQUENCE [LARGE SCALE GENOMIC DNA]</scope>
    <source>
        <strain evidence="11 12">SB22</strain>
    </source>
</reference>
<dbReference type="SUPFAM" id="SSF48452">
    <property type="entry name" value="TPR-like"/>
    <property type="match status" value="2"/>
</dbReference>
<dbReference type="PATRIC" id="fig|1385369.3.peg.6389"/>
<evidence type="ECO:0000256" key="1">
    <source>
        <dbReference type="ARBA" id="ARBA00004167"/>
    </source>
</evidence>
<dbReference type="PANTHER" id="PTHR46208">
    <property type="entry name" value="MITOCHONDRIAL IMPORT RECEPTOR SUBUNIT TOM70"/>
    <property type="match status" value="1"/>
</dbReference>
<accession>W9GRL3</accession>
<dbReference type="PANTHER" id="PTHR46208:SF1">
    <property type="entry name" value="MITOCHONDRIAL IMPORT RECEPTOR SUBUNIT TOM70"/>
    <property type="match status" value="1"/>
</dbReference>
<keyword evidence="3" id="KW-0812">Transmembrane</keyword>
<organism evidence="11 12">
    <name type="scientific">Skermanella stibiiresistens SB22</name>
    <dbReference type="NCBI Taxonomy" id="1385369"/>
    <lineage>
        <taxon>Bacteria</taxon>
        <taxon>Pseudomonadati</taxon>
        <taxon>Pseudomonadota</taxon>
        <taxon>Alphaproteobacteria</taxon>
        <taxon>Rhodospirillales</taxon>
        <taxon>Azospirillaceae</taxon>
        <taxon>Skermanella</taxon>
    </lineage>
</organism>
<dbReference type="SMART" id="SM00028">
    <property type="entry name" value="TPR"/>
    <property type="match status" value="5"/>
</dbReference>
<dbReference type="InterPro" id="IPR011990">
    <property type="entry name" value="TPR-like_helical_dom_sf"/>
</dbReference>
<evidence type="ECO:0000256" key="2">
    <source>
        <dbReference type="ARBA" id="ARBA00004442"/>
    </source>
</evidence>
<evidence type="ECO:0000256" key="4">
    <source>
        <dbReference type="ARBA" id="ARBA00022737"/>
    </source>
</evidence>
<name>W9GRL3_9PROT</name>
<comment type="subcellular location">
    <subcellularLocation>
        <location evidence="2">Cell outer membrane</location>
    </subcellularLocation>
    <subcellularLocation>
        <location evidence="1">Membrane</location>
        <topology evidence="1">Single-pass membrane protein</topology>
    </subcellularLocation>
</comment>